<evidence type="ECO:0000256" key="7">
    <source>
        <dbReference type="PIRSR" id="PIRSR001415-1"/>
    </source>
</evidence>
<comment type="caution">
    <text evidence="12">The sequence shown here is derived from an EMBL/GenBank/DDBJ whole genome shotgun (WGS) entry which is preliminary data.</text>
</comment>
<dbReference type="InterPro" id="IPR013785">
    <property type="entry name" value="Aldolase_TIM"/>
</dbReference>
<keyword evidence="3" id="KW-0350">Heme biosynthesis</keyword>
<keyword evidence="13" id="KW-1185">Reference proteome</keyword>
<dbReference type="Proteomes" id="UP000315289">
    <property type="component" value="Unassembled WGS sequence"/>
</dbReference>
<evidence type="ECO:0000256" key="4">
    <source>
        <dbReference type="ARBA" id="ARBA00023239"/>
    </source>
</evidence>
<sequence length="348" mass="39971">MLSILSLAVRFIISFDPLIKNLLTFLERIQDDLIFPVFVYEDEHAYNQSLNSGYMNNSKIFSKNLTNRVEELAKLKISNLLLFGIPKKRNSLGSEAFNKTGVIQRAIQTIKKTFDKKLNILSDVCICQYNITGHCGVTNGYVDTAKQQERGIRIDNDKTLNILGKISLSHCESGADFIAPSSMMDGQILYLSNLLDRNGFKKVKIMGYSAKQNSCLYSPFRNYNYLNPNFIDKSSYQSNFNNPRESIREILHDVQEGSDWVMIKPSLWYMDLVRLTKNLIDVPLVVQNVSGEYALLKAGSKIDPIDQREWIILYFKSLKRAGADKIISYLMLDLLDEFDKRLYQESEF</sequence>
<comment type="pathway">
    <text evidence="1">Porphyrin-containing compound metabolism; protoporphyrin-IX biosynthesis; coproporphyrinogen-III from 5-aminolevulinate: step 1/4.</text>
</comment>
<dbReference type="GO" id="GO:0008270">
    <property type="term" value="F:zinc ion binding"/>
    <property type="evidence" value="ECO:0007669"/>
    <property type="project" value="TreeGrafter"/>
</dbReference>
<evidence type="ECO:0000256" key="1">
    <source>
        <dbReference type="ARBA" id="ARBA00004694"/>
    </source>
</evidence>
<dbReference type="EC" id="4.2.1.24" evidence="10"/>
<dbReference type="PANTHER" id="PTHR11458:SF0">
    <property type="entry name" value="DELTA-AMINOLEVULINIC ACID DEHYDRATASE"/>
    <property type="match status" value="1"/>
</dbReference>
<keyword evidence="4 10" id="KW-0456">Lyase</keyword>
<evidence type="ECO:0000256" key="3">
    <source>
        <dbReference type="ARBA" id="ARBA00023133"/>
    </source>
</evidence>
<dbReference type="InterPro" id="IPR030656">
    <property type="entry name" value="ALAD_AS"/>
</dbReference>
<dbReference type="GO" id="GO:0006782">
    <property type="term" value="P:protoporphyrinogen IX biosynthetic process"/>
    <property type="evidence" value="ECO:0007669"/>
    <property type="project" value="UniProtKB-UniPathway"/>
</dbReference>
<feature type="binding site" evidence="8">
    <location>
        <position position="127"/>
    </location>
    <ligand>
        <name>Zn(2+)</name>
        <dbReference type="ChEBI" id="CHEBI:29105"/>
        <note>catalytic</note>
    </ligand>
</feature>
<keyword evidence="9" id="KW-0460">Magnesium</keyword>
<keyword evidence="5 10" id="KW-0627">Porphyrin biosynthesis</keyword>
<gene>
    <name evidence="12" type="ORF">NARC_60037</name>
</gene>
<dbReference type="EMBL" id="VOAH01000006">
    <property type="protein sequence ID" value="TVP40650.1"/>
    <property type="molecule type" value="Genomic_DNA"/>
</dbReference>
<dbReference type="AlphaFoldDB" id="A0A557SVL6"/>
<dbReference type="Gene3D" id="3.20.20.70">
    <property type="entry name" value="Aldolase class I"/>
    <property type="match status" value="1"/>
</dbReference>
<evidence type="ECO:0000256" key="6">
    <source>
        <dbReference type="ARBA" id="ARBA00047651"/>
    </source>
</evidence>
<evidence type="ECO:0000256" key="11">
    <source>
        <dbReference type="RuleBase" id="RU004161"/>
    </source>
</evidence>
<dbReference type="UniPathway" id="UPA00251">
    <property type="reaction ID" value="UER00318"/>
</dbReference>
<evidence type="ECO:0000256" key="9">
    <source>
        <dbReference type="PIRSR" id="PIRSR001415-5"/>
    </source>
</evidence>
<evidence type="ECO:0000256" key="10">
    <source>
        <dbReference type="RuleBase" id="RU000515"/>
    </source>
</evidence>
<name>A0A557SVL6_9ARCH</name>
<comment type="subunit">
    <text evidence="10">Homooctamer.</text>
</comment>
<evidence type="ECO:0000313" key="12">
    <source>
        <dbReference type="EMBL" id="TVP40650.1"/>
    </source>
</evidence>
<dbReference type="GO" id="GO:0005829">
    <property type="term" value="C:cytosol"/>
    <property type="evidence" value="ECO:0007669"/>
    <property type="project" value="TreeGrafter"/>
</dbReference>
<dbReference type="PANTHER" id="PTHR11458">
    <property type="entry name" value="DELTA-AMINOLEVULINIC ACID DEHYDRATASE"/>
    <property type="match status" value="1"/>
</dbReference>
<dbReference type="Pfam" id="PF00490">
    <property type="entry name" value="ALAD"/>
    <property type="match status" value="1"/>
</dbReference>
<keyword evidence="8" id="KW-0862">Zinc</keyword>
<dbReference type="PROSITE" id="PS00169">
    <property type="entry name" value="D_ALA_DEHYDRATASE"/>
    <property type="match status" value="1"/>
</dbReference>
<dbReference type="PRINTS" id="PR00144">
    <property type="entry name" value="DALDHYDRTASE"/>
</dbReference>
<dbReference type="NCBIfam" id="NF006762">
    <property type="entry name" value="PRK09283.1"/>
    <property type="match status" value="1"/>
</dbReference>
<evidence type="ECO:0000313" key="13">
    <source>
        <dbReference type="Proteomes" id="UP000315289"/>
    </source>
</evidence>
<keyword evidence="8" id="KW-0479">Metal-binding</keyword>
<reference evidence="12 13" key="1">
    <citation type="journal article" date="2019" name="Front. Microbiol.">
        <title>Ammonia Oxidation by the Arctic Terrestrial Thaumarchaeote Candidatus Nitrosocosmicus arcticus Is Stimulated by Increasing Temperatures.</title>
        <authorList>
            <person name="Alves R.J.E."/>
            <person name="Kerou M."/>
            <person name="Zappe A."/>
            <person name="Bittner R."/>
            <person name="Abby S.S."/>
            <person name="Schmidt H.A."/>
            <person name="Pfeifer K."/>
            <person name="Schleper C."/>
        </authorList>
    </citation>
    <scope>NUCLEOTIDE SEQUENCE [LARGE SCALE GENOMIC DNA]</scope>
    <source>
        <strain evidence="12 13">Kfb</strain>
    </source>
</reference>
<feature type="active site" description="Schiff-base intermediate with substrate" evidence="7">
    <location>
        <position position="211"/>
    </location>
</feature>
<evidence type="ECO:0000256" key="8">
    <source>
        <dbReference type="PIRSR" id="PIRSR001415-3"/>
    </source>
</evidence>
<evidence type="ECO:0000256" key="2">
    <source>
        <dbReference type="ARBA" id="ARBA00008055"/>
    </source>
</evidence>
<dbReference type="PIRSF" id="PIRSF001415">
    <property type="entry name" value="Porphbilin_synth"/>
    <property type="match status" value="1"/>
</dbReference>
<feature type="active site" description="Schiff-base intermediate with substrate" evidence="7">
    <location>
        <position position="264"/>
    </location>
</feature>
<feature type="binding site" evidence="9">
    <location>
        <position position="249"/>
    </location>
    <ligand>
        <name>Mg(2+)</name>
        <dbReference type="ChEBI" id="CHEBI:18420"/>
    </ligand>
</feature>
<accession>A0A557SVL6</accession>
<dbReference type="SMART" id="SM01004">
    <property type="entry name" value="ALAD"/>
    <property type="match status" value="1"/>
</dbReference>
<feature type="binding site" evidence="8">
    <location>
        <position position="125"/>
    </location>
    <ligand>
        <name>Zn(2+)</name>
        <dbReference type="ChEBI" id="CHEBI:29105"/>
        <note>catalytic</note>
    </ligand>
</feature>
<protein>
    <recommendedName>
        <fullName evidence="10">Delta-aminolevulinic acid dehydratase</fullName>
        <ecNumber evidence="10">4.2.1.24</ecNumber>
    </recommendedName>
</protein>
<dbReference type="SUPFAM" id="SSF51569">
    <property type="entry name" value="Aldolase"/>
    <property type="match status" value="1"/>
</dbReference>
<dbReference type="GO" id="GO:0004655">
    <property type="term" value="F:porphobilinogen synthase activity"/>
    <property type="evidence" value="ECO:0007669"/>
    <property type="project" value="UniProtKB-EC"/>
</dbReference>
<proteinExistence type="inferred from homology"/>
<dbReference type="InterPro" id="IPR001731">
    <property type="entry name" value="ALAD"/>
</dbReference>
<comment type="similarity">
    <text evidence="2 11">Belongs to the ALAD family.</text>
</comment>
<comment type="catalytic activity">
    <reaction evidence="6 10">
        <text>2 5-aminolevulinate = porphobilinogen + 2 H2O + H(+)</text>
        <dbReference type="Rhea" id="RHEA:24064"/>
        <dbReference type="ChEBI" id="CHEBI:15377"/>
        <dbReference type="ChEBI" id="CHEBI:15378"/>
        <dbReference type="ChEBI" id="CHEBI:58126"/>
        <dbReference type="ChEBI" id="CHEBI:356416"/>
        <dbReference type="EC" id="4.2.1.24"/>
    </reaction>
</comment>
<evidence type="ECO:0000256" key="5">
    <source>
        <dbReference type="ARBA" id="ARBA00023244"/>
    </source>
</evidence>
<feature type="binding site" evidence="8">
    <location>
        <position position="135"/>
    </location>
    <ligand>
        <name>Zn(2+)</name>
        <dbReference type="ChEBI" id="CHEBI:29105"/>
        <note>catalytic</note>
    </ligand>
</feature>
<organism evidence="12 13">
    <name type="scientific">Candidatus Nitrosocosmicus arcticus</name>
    <dbReference type="NCBI Taxonomy" id="2035267"/>
    <lineage>
        <taxon>Archaea</taxon>
        <taxon>Nitrososphaerota</taxon>
        <taxon>Nitrososphaeria</taxon>
        <taxon>Nitrososphaerales</taxon>
        <taxon>Nitrososphaeraceae</taxon>
        <taxon>Candidatus Nitrosocosmicus</taxon>
    </lineage>
</organism>